<keyword evidence="1" id="KW-0812">Transmembrane</keyword>
<feature type="transmembrane region" description="Helical" evidence="1">
    <location>
        <begin position="65"/>
        <end position="85"/>
    </location>
</feature>
<reference evidence="2 5" key="3">
    <citation type="submission" date="2020-05" db="EMBL/GenBank/DDBJ databases">
        <title>Vigna angularis (adzuki bean) Var. LongXiaoDou No. 4 denovo assembly.</title>
        <authorList>
            <person name="Xiang H."/>
        </authorList>
    </citation>
    <scope>NUCLEOTIDE SEQUENCE [LARGE SCALE GENOMIC DNA]</scope>
    <source>
        <tissue evidence="2">Leaf</tissue>
    </source>
</reference>
<organism evidence="3 4">
    <name type="scientific">Phaseolus angularis</name>
    <name type="common">Azuki bean</name>
    <name type="synonym">Vigna angularis</name>
    <dbReference type="NCBI Taxonomy" id="3914"/>
    <lineage>
        <taxon>Eukaryota</taxon>
        <taxon>Viridiplantae</taxon>
        <taxon>Streptophyta</taxon>
        <taxon>Embryophyta</taxon>
        <taxon>Tracheophyta</taxon>
        <taxon>Spermatophyta</taxon>
        <taxon>Magnoliopsida</taxon>
        <taxon>eudicotyledons</taxon>
        <taxon>Gunneridae</taxon>
        <taxon>Pentapetalae</taxon>
        <taxon>rosids</taxon>
        <taxon>fabids</taxon>
        <taxon>Fabales</taxon>
        <taxon>Fabaceae</taxon>
        <taxon>Papilionoideae</taxon>
        <taxon>50 kb inversion clade</taxon>
        <taxon>NPAAA clade</taxon>
        <taxon>indigoferoid/millettioid clade</taxon>
        <taxon>Phaseoleae</taxon>
        <taxon>Vigna</taxon>
    </lineage>
</organism>
<feature type="transmembrane region" description="Helical" evidence="1">
    <location>
        <begin position="219"/>
        <end position="242"/>
    </location>
</feature>
<gene>
    <name evidence="2" type="ORF">HKW66_Vig0066830</name>
    <name evidence="3" type="ORF">LR48_Vigan09g231300</name>
</gene>
<keyword evidence="1" id="KW-0472">Membrane</keyword>
<dbReference type="AlphaFoldDB" id="A0A0L9VG34"/>
<dbReference type="Proteomes" id="UP000053144">
    <property type="component" value="Chromosome 9"/>
</dbReference>
<reference evidence="3" key="2">
    <citation type="submission" date="2015-02" db="EMBL/GenBank/DDBJ databases">
        <authorList>
            <person name="Chooi Y.-H."/>
        </authorList>
    </citation>
    <scope>NUCLEOTIDE SEQUENCE</scope>
    <source>
        <tissue evidence="3">Seedling</tissue>
    </source>
</reference>
<evidence type="ECO:0000256" key="1">
    <source>
        <dbReference type="SAM" id="Phobius"/>
    </source>
</evidence>
<dbReference type="EMBL" id="JABFOF010000006">
    <property type="protein sequence ID" value="KAG2395941.1"/>
    <property type="molecule type" value="Genomic_DNA"/>
</dbReference>
<evidence type="ECO:0000313" key="4">
    <source>
        <dbReference type="Proteomes" id="UP000053144"/>
    </source>
</evidence>
<dbReference type="EMBL" id="CM003379">
    <property type="protein sequence ID" value="KOM53654.1"/>
    <property type="molecule type" value="Genomic_DNA"/>
</dbReference>
<dbReference type="OMA" id="IAQVECF"/>
<feature type="transmembrane region" description="Helical" evidence="1">
    <location>
        <begin position="172"/>
        <end position="198"/>
    </location>
</feature>
<accession>A0A0L9VG34</accession>
<dbReference type="Gramene" id="KOM53654">
    <property type="protein sequence ID" value="KOM53654"/>
    <property type="gene ID" value="LR48_Vigan09g231300"/>
</dbReference>
<evidence type="ECO:0000313" key="2">
    <source>
        <dbReference type="EMBL" id="KAG2395941.1"/>
    </source>
</evidence>
<proteinExistence type="predicted"/>
<name>A0A0L9VG34_PHAAN</name>
<feature type="transmembrane region" description="Helical" evidence="1">
    <location>
        <begin position="121"/>
        <end position="143"/>
    </location>
</feature>
<evidence type="ECO:0000313" key="5">
    <source>
        <dbReference type="Proteomes" id="UP000743370"/>
    </source>
</evidence>
<dbReference type="Proteomes" id="UP000743370">
    <property type="component" value="Unassembled WGS sequence"/>
</dbReference>
<keyword evidence="1" id="KW-1133">Transmembrane helix</keyword>
<evidence type="ECO:0000313" key="3">
    <source>
        <dbReference type="EMBL" id="KOM53654.1"/>
    </source>
</evidence>
<feature type="transmembrane region" description="Helical" evidence="1">
    <location>
        <begin position="20"/>
        <end position="45"/>
    </location>
</feature>
<sequence length="308" mass="34368">MGLAGFLRKLQDFYAAHKAIFTIFVCFWDAPLSFFYCFSVTTYLSNVLVTNSEDLSSFADATFQYVSFVAQVECFAVLGISMFSLQMPILHLLASKKRVDSEAELSITSLISIVTKPARSLLATWLLVRLIKLGFIFFGMLVLHQRMALIIDSSCEQQHELSEILASNVGTMILVAVGILMFSYVGTFGNLAIAISVLEEISGWKALKASEVLKGKKKVIGFVMNAVLGVISVGLFLGYLYLKTCSKVSVESKKFMMMSIWNNGIYQVEFYTWGLFSILHSVSRGNKVEPLGSFKHILMKEEEKMPLV</sequence>
<protein>
    <submittedName>
        <fullName evidence="3">Uncharacterized protein</fullName>
    </submittedName>
</protein>
<reference evidence="4" key="1">
    <citation type="journal article" date="2015" name="Proc. Natl. Acad. Sci. U.S.A.">
        <title>Genome sequencing of adzuki bean (Vigna angularis) provides insight into high starch and low fat accumulation and domestication.</title>
        <authorList>
            <person name="Yang K."/>
            <person name="Tian Z."/>
            <person name="Chen C."/>
            <person name="Luo L."/>
            <person name="Zhao B."/>
            <person name="Wang Z."/>
            <person name="Yu L."/>
            <person name="Li Y."/>
            <person name="Sun Y."/>
            <person name="Li W."/>
            <person name="Chen Y."/>
            <person name="Li Y."/>
            <person name="Zhang Y."/>
            <person name="Ai D."/>
            <person name="Zhao J."/>
            <person name="Shang C."/>
            <person name="Ma Y."/>
            <person name="Wu B."/>
            <person name="Wang M."/>
            <person name="Gao L."/>
            <person name="Sun D."/>
            <person name="Zhang P."/>
            <person name="Guo F."/>
            <person name="Wang W."/>
            <person name="Li Y."/>
            <person name="Wang J."/>
            <person name="Varshney R.K."/>
            <person name="Wang J."/>
            <person name="Ling H.Q."/>
            <person name="Wan P."/>
        </authorList>
    </citation>
    <scope>NUCLEOTIDE SEQUENCE</scope>
    <source>
        <strain evidence="4">cv. Jingnong 6</strain>
    </source>
</reference>